<keyword evidence="2" id="KW-1185">Reference proteome</keyword>
<name>A0ACC5RQH2_ENTAG</name>
<protein>
    <submittedName>
        <fullName evidence="1">DMT family transporter</fullName>
    </submittedName>
</protein>
<comment type="caution">
    <text evidence="1">The sequence shown here is derived from an EMBL/GenBank/DDBJ whole genome shotgun (WGS) entry which is preliminary data.</text>
</comment>
<reference evidence="1" key="1">
    <citation type="submission" date="2021-01" db="EMBL/GenBank/DDBJ databases">
        <title>Draft genome of Pantoea agglomerans Eh 335.</title>
        <authorList>
            <person name="Emsley S.A."/>
            <person name="Oline D.K."/>
            <person name="Saw J.H."/>
            <person name="Ushijima B."/>
            <person name="Videau P."/>
            <person name="Koyack M.J."/>
        </authorList>
    </citation>
    <scope>NUCLEOTIDE SEQUENCE</scope>
    <source>
        <strain evidence="1">Eh 335</strain>
    </source>
</reference>
<evidence type="ECO:0000313" key="1">
    <source>
        <dbReference type="EMBL" id="MBK4726957.1"/>
    </source>
</evidence>
<evidence type="ECO:0000313" key="2">
    <source>
        <dbReference type="Proteomes" id="UP000633731"/>
    </source>
</evidence>
<gene>
    <name evidence="1" type="ORF">JJL49_17155</name>
</gene>
<proteinExistence type="predicted"/>
<organism evidence="1 2">
    <name type="scientific">Enterobacter agglomerans</name>
    <name type="common">Erwinia herbicola</name>
    <name type="synonym">Pantoea agglomerans</name>
    <dbReference type="NCBI Taxonomy" id="549"/>
    <lineage>
        <taxon>Bacteria</taxon>
        <taxon>Pseudomonadati</taxon>
        <taxon>Pseudomonadota</taxon>
        <taxon>Gammaproteobacteria</taxon>
        <taxon>Enterobacterales</taxon>
        <taxon>Erwiniaceae</taxon>
        <taxon>Pantoea</taxon>
        <taxon>Pantoea agglomerans group</taxon>
    </lineage>
</organism>
<sequence>MRPSPSPSTGVSMKIAGALTSTLMMACVKGLDGTIPVGEVIFFRSSGALIPLFIWLWCQGNILDGIRTRNVKGHFLRGLAGTGGLYFSYLALLYISLTDVTAINYAAPLITVIMAAIFLREKVKYHRWVAVIAGFIGILVMMSGQLFFGREGALSSVSWLSTLGMILALMAAVCIAGASIQIRYLNGIEKPGAIAFWFAITTTLTSLFTLWFGWTIPNGRQLMLLLGCGLLGGITQILLTLSLKYADASLLAPFDYSTLIWSVFIGYLFWDTLPELATIFGAGLVVTGGVISMYFERRHRRAITPLNVSG</sequence>
<dbReference type="Proteomes" id="UP000633731">
    <property type="component" value="Unassembled WGS sequence"/>
</dbReference>
<dbReference type="EMBL" id="JAEOXF010000011">
    <property type="protein sequence ID" value="MBK4726957.1"/>
    <property type="molecule type" value="Genomic_DNA"/>
</dbReference>
<accession>A0ACC5RQH2</accession>